<dbReference type="Gene3D" id="3.90.550.10">
    <property type="entry name" value="Spore Coat Polysaccharide Biosynthesis Protein SpsA, Chain A"/>
    <property type="match status" value="2"/>
</dbReference>
<gene>
    <name evidence="4" type="ORF">IAB74_06985</name>
</gene>
<name>A0A9D0Z317_9FIRM</name>
<evidence type="ECO:0000259" key="3">
    <source>
        <dbReference type="Pfam" id="PF13649"/>
    </source>
</evidence>
<reference evidence="4" key="2">
    <citation type="journal article" date="2021" name="PeerJ">
        <title>Extensive microbial diversity within the chicken gut microbiome revealed by metagenomics and culture.</title>
        <authorList>
            <person name="Gilroy R."/>
            <person name="Ravi A."/>
            <person name="Getino M."/>
            <person name="Pursley I."/>
            <person name="Horton D.L."/>
            <person name="Alikhan N.F."/>
            <person name="Baker D."/>
            <person name="Gharbi K."/>
            <person name="Hall N."/>
            <person name="Watson M."/>
            <person name="Adriaenssens E.M."/>
            <person name="Foster-Nyarko E."/>
            <person name="Jarju S."/>
            <person name="Secka A."/>
            <person name="Antonio M."/>
            <person name="Oren A."/>
            <person name="Chaudhuri R.R."/>
            <person name="La Ragione R."/>
            <person name="Hildebrand F."/>
            <person name="Pallen M.J."/>
        </authorList>
    </citation>
    <scope>NUCLEOTIDE SEQUENCE</scope>
    <source>
        <strain evidence="4">13361</strain>
    </source>
</reference>
<feature type="domain" description="Methyltransferase" evidence="3">
    <location>
        <begin position="45"/>
        <end position="131"/>
    </location>
</feature>
<dbReference type="Pfam" id="PF00535">
    <property type="entry name" value="Glycos_transf_2"/>
    <property type="match status" value="2"/>
</dbReference>
<dbReference type="CDD" id="cd04186">
    <property type="entry name" value="GT_2_like_c"/>
    <property type="match status" value="1"/>
</dbReference>
<protein>
    <submittedName>
        <fullName evidence="4">Glycosyltransferase</fullName>
    </submittedName>
</protein>
<dbReference type="AlphaFoldDB" id="A0A9D0Z317"/>
<dbReference type="GO" id="GO:0016757">
    <property type="term" value="F:glycosyltransferase activity"/>
    <property type="evidence" value="ECO:0007669"/>
    <property type="project" value="UniProtKB-KW"/>
</dbReference>
<proteinExistence type="predicted"/>
<dbReference type="SUPFAM" id="SSF53335">
    <property type="entry name" value="S-adenosyl-L-methionine-dependent methyltransferases"/>
    <property type="match status" value="1"/>
</dbReference>
<dbReference type="InterPro" id="IPR041698">
    <property type="entry name" value="Methyltransf_25"/>
</dbReference>
<evidence type="ECO:0000313" key="5">
    <source>
        <dbReference type="Proteomes" id="UP000886796"/>
    </source>
</evidence>
<dbReference type="Gene3D" id="3.40.50.150">
    <property type="entry name" value="Vaccinia Virus protein VP39"/>
    <property type="match status" value="1"/>
</dbReference>
<sequence length="1073" mass="122519">MSNPYTKDYYHNGCGPIPYEQREYWTGFFGAIADKLIAQHHPKTVLDAGCAMGYLVEALRDRGVEAYGIDISEYALSQVRQDIQPYCFHGSITEPLPPAMPQRYDLLVTIEVLEHLPEEEGKKAIANLCRLSDTIVFTSSPNDFTEPTHINVQQREYWGKLFARQDFFNDLDAVPSYITSYAVCFRKHKDVISLVESYERNIRLQEAAQEAAVAQAKILPFQASLFWAQGQEDYTPENRLVYQGDARDGLVSWDCTLPNPAQRLRFDPMECPCLLTQLSVYGDGIQLEVQPVNGNPCKQLLVFPGDDPQVELLTGGKAVSKIHLRAQAIAMEHPEANDLLIYLFGQIHRDSQALSQLNAELQAARDQVQKTLTDCTDTVQSLQAQQEKALKDLQIQQENALETLQSQHKEAINALNAQLEETDASLQHYQEHYHAAIAQREQLKEQLHQADTFNYALQHSIYWKLTAPLRFLVRCLKWPFRHIPLLRPVGKLLRCLRHHGLVQTMRLVKKKLTTKTLSQNPFLRPVLTESQRKAQENRVFSHNTLFSIVVPLYNTPPDFLEEMVSSVQKQTYGNWELCLADGSDQDHKHVEAACRKYAKADSRIHYKKLTENGGISRNTIAAYEMATGDYIVLLDHDDILTENALYECACVIEENPQADFIYSDRGVFDNGTKTIIADQFLPDYSPDFLRATNYASHLNLFSRQVIEKAGFIREGFDGSQDYDIELRVMEQARDVVHIPKILYYCRACEGSVALNPESKMYAYEAGRRAIAAHIARIGFPGEVEFIRDTFSYRIHYEIVNPGKVTIIIPNMDHLEQLKPCVESILEKTDYPDYEILIVENNSQNPETFAYYQELEANPRVRVITYQPEQPGFNYSAINNFAVAQTDSPYVLFLNNDVTVINEGWLREMLMFAQRPDVGAVGARLYYPDDTYQHIGLFIGIGCHIATHYAHRTPKTNTGYMHRLSMPQNYNAVTAACMLLKRADFLAVGGFDQVDFKVGLNDVDLCLKLRSLGKFNVLTPYAELYHYESISRKSDAEGPNKARFAREQELFRKKWAAYFRDGACDGYYHPQLNL</sequence>
<dbReference type="InterPro" id="IPR029044">
    <property type="entry name" value="Nucleotide-diphossugar_trans"/>
</dbReference>
<dbReference type="EMBL" id="DVFK01000094">
    <property type="protein sequence ID" value="HIQ68234.1"/>
    <property type="molecule type" value="Genomic_DNA"/>
</dbReference>
<keyword evidence="1" id="KW-0175">Coiled coil</keyword>
<dbReference type="InterPro" id="IPR029063">
    <property type="entry name" value="SAM-dependent_MTases_sf"/>
</dbReference>
<reference evidence="4" key="1">
    <citation type="submission" date="2020-10" db="EMBL/GenBank/DDBJ databases">
        <authorList>
            <person name="Gilroy R."/>
        </authorList>
    </citation>
    <scope>NUCLEOTIDE SEQUENCE</scope>
    <source>
        <strain evidence="4">13361</strain>
    </source>
</reference>
<dbReference type="PANTHER" id="PTHR43179:SF7">
    <property type="entry name" value="RHAMNOSYLTRANSFERASE WBBL"/>
    <property type="match status" value="1"/>
</dbReference>
<organism evidence="4 5">
    <name type="scientific">Candidatus Faecousia excrementigallinarum</name>
    <dbReference type="NCBI Taxonomy" id="2840806"/>
    <lineage>
        <taxon>Bacteria</taxon>
        <taxon>Bacillati</taxon>
        <taxon>Bacillota</taxon>
        <taxon>Clostridia</taxon>
        <taxon>Eubacteriales</taxon>
        <taxon>Oscillospiraceae</taxon>
        <taxon>Faecousia</taxon>
    </lineage>
</organism>
<comment type="caution">
    <text evidence="4">The sequence shown here is derived from an EMBL/GenBank/DDBJ whole genome shotgun (WGS) entry which is preliminary data.</text>
</comment>
<dbReference type="Pfam" id="PF13649">
    <property type="entry name" value="Methyltransf_25"/>
    <property type="match status" value="1"/>
</dbReference>
<dbReference type="SUPFAM" id="SSF53448">
    <property type="entry name" value="Nucleotide-diphospho-sugar transferases"/>
    <property type="match status" value="2"/>
</dbReference>
<feature type="domain" description="Glycosyltransferase 2-like" evidence="2">
    <location>
        <begin position="547"/>
        <end position="680"/>
    </location>
</feature>
<evidence type="ECO:0000256" key="1">
    <source>
        <dbReference type="SAM" id="Coils"/>
    </source>
</evidence>
<accession>A0A9D0Z317</accession>
<dbReference type="InterPro" id="IPR001173">
    <property type="entry name" value="Glyco_trans_2-like"/>
</dbReference>
<feature type="domain" description="Glycosyltransferase 2-like" evidence="2">
    <location>
        <begin position="805"/>
        <end position="932"/>
    </location>
</feature>
<evidence type="ECO:0000313" key="4">
    <source>
        <dbReference type="EMBL" id="HIQ68234.1"/>
    </source>
</evidence>
<dbReference type="PANTHER" id="PTHR43179">
    <property type="entry name" value="RHAMNOSYLTRANSFERASE WBBL"/>
    <property type="match status" value="1"/>
</dbReference>
<dbReference type="Proteomes" id="UP000886796">
    <property type="component" value="Unassembled WGS sequence"/>
</dbReference>
<dbReference type="CDD" id="cd02440">
    <property type="entry name" value="AdoMet_MTases"/>
    <property type="match status" value="1"/>
</dbReference>
<dbReference type="CDD" id="cd04184">
    <property type="entry name" value="GT2_RfbC_Mx_like"/>
    <property type="match status" value="1"/>
</dbReference>
<evidence type="ECO:0000259" key="2">
    <source>
        <dbReference type="Pfam" id="PF00535"/>
    </source>
</evidence>
<feature type="coiled-coil region" evidence="1">
    <location>
        <begin position="347"/>
        <end position="446"/>
    </location>
</feature>